<evidence type="ECO:0000313" key="1">
    <source>
        <dbReference type="EMBL" id="AVF43992.1"/>
    </source>
</evidence>
<dbReference type="AlphaFoldDB" id="A0A2L1VFH7"/>
<dbReference type="RefSeq" id="WP_104918810.1">
    <property type="nucleotide sequence ID" value="NZ_CP014019.1"/>
</dbReference>
<evidence type="ECO:0000313" key="2">
    <source>
        <dbReference type="Proteomes" id="UP000237921"/>
    </source>
</evidence>
<proteinExistence type="predicted"/>
<name>A0A2L1VFH7_ACINO</name>
<organism evidence="1 2">
    <name type="scientific">Acinetobacter nosocomialis</name>
    <dbReference type="NCBI Taxonomy" id="106654"/>
    <lineage>
        <taxon>Bacteria</taxon>
        <taxon>Pseudomonadati</taxon>
        <taxon>Pseudomonadota</taxon>
        <taxon>Gammaproteobacteria</taxon>
        <taxon>Moraxellales</taxon>
        <taxon>Moraxellaceae</taxon>
        <taxon>Acinetobacter</taxon>
        <taxon>Acinetobacter calcoaceticus/baumannii complex</taxon>
    </lineage>
</organism>
<dbReference type="Proteomes" id="UP000237921">
    <property type="component" value="Chromosome"/>
</dbReference>
<dbReference type="EMBL" id="CP014019">
    <property type="protein sequence ID" value="AVF43992.1"/>
    <property type="molecule type" value="Genomic_DNA"/>
</dbReference>
<sequence length="248" mass="28178">MGIAEIAQIVDNYFRPLIIVLSTAITILLSSKKIGNSVAAYFSSSWNSLSAERIDDIVLINYKDKPVPIFGIYAVFDKQYILEVEKCDPPIIIEPYGSVSIKTKPHSKLYINDQKYEPDYMKATLMLDSVGKMIKCKSYKKNLIGGQDFKQIAKITNSFNGVVHAGRHPYVLTYIINGKLKTTFINKSGILEHDWEFPFNGINLQGQELNESLINNFLIQQGYSEVMTNYSILKLINERYITVFSKPI</sequence>
<reference evidence="2" key="1">
    <citation type="submission" date="2017-12" db="EMBL/GenBank/DDBJ databases">
        <title>FDA dAtabase for Regulatory Grade micrObial Sequences (FDA-ARGOS): Supporting development and validation of Infectious Disease Dx tests.</title>
        <authorList>
            <person name="Hoffmann M."/>
            <person name="Allard M."/>
            <person name="Evans P."/>
            <person name="Brown E."/>
            <person name="Tallon L."/>
            <person name="Sadzewicz L."/>
            <person name="Sengamalay N."/>
            <person name="Ott S."/>
            <person name="Godinez A."/>
            <person name="Nagaraj S."/>
            <person name="Vavikolanu K."/>
            <person name="Aluvathingal J."/>
            <person name="Nadendla S."/>
            <person name="Sichtig H."/>
        </authorList>
    </citation>
    <scope>NUCLEOTIDE SEQUENCE [LARGE SCALE GENOMIC DNA]</scope>
    <source>
        <strain evidence="2">FDAARGOS_129</strain>
    </source>
</reference>
<accession>A0A2L1VFH7</accession>
<protein>
    <submittedName>
        <fullName evidence="1">Uncharacterized protein</fullName>
    </submittedName>
</protein>
<gene>
    <name evidence="1" type="ORF">AL533_06140</name>
</gene>